<dbReference type="Proteomes" id="UP000199497">
    <property type="component" value="Unassembled WGS sequence"/>
</dbReference>
<protein>
    <submittedName>
        <fullName evidence="10">MFS transporter, DHA1 family, bicyclomycin/chloramphenicol resistance protein</fullName>
    </submittedName>
</protein>
<comment type="subcellular location">
    <subcellularLocation>
        <location evidence="1">Cell membrane</location>
        <topology evidence="1">Multi-pass membrane protein</topology>
    </subcellularLocation>
</comment>
<organism evidence="10 11">
    <name type="scientific">Actinopolyspora xinjiangensis</name>
    <dbReference type="NCBI Taxonomy" id="405564"/>
    <lineage>
        <taxon>Bacteria</taxon>
        <taxon>Bacillati</taxon>
        <taxon>Actinomycetota</taxon>
        <taxon>Actinomycetes</taxon>
        <taxon>Actinopolysporales</taxon>
        <taxon>Actinopolysporaceae</taxon>
        <taxon>Actinopolyspora</taxon>
    </lineage>
</organism>
<feature type="transmembrane region" description="Helical" evidence="8">
    <location>
        <begin position="143"/>
        <end position="167"/>
    </location>
</feature>
<feature type="transmembrane region" description="Helical" evidence="8">
    <location>
        <begin position="289"/>
        <end position="309"/>
    </location>
</feature>
<comment type="similarity">
    <text evidence="2">Belongs to the major facilitator superfamily. Bcr/CmlA family.</text>
</comment>
<dbReference type="SUPFAM" id="SSF103473">
    <property type="entry name" value="MFS general substrate transporter"/>
    <property type="match status" value="1"/>
</dbReference>
<dbReference type="InterPro" id="IPR004812">
    <property type="entry name" value="Efflux_drug-R_Bcr/CmlA"/>
</dbReference>
<dbReference type="GO" id="GO:0042910">
    <property type="term" value="F:xenobiotic transmembrane transporter activity"/>
    <property type="evidence" value="ECO:0007669"/>
    <property type="project" value="InterPro"/>
</dbReference>
<evidence type="ECO:0000256" key="2">
    <source>
        <dbReference type="ARBA" id="ARBA00006236"/>
    </source>
</evidence>
<feature type="transmembrane region" description="Helical" evidence="8">
    <location>
        <begin position="55"/>
        <end position="74"/>
    </location>
</feature>
<evidence type="ECO:0000256" key="8">
    <source>
        <dbReference type="SAM" id="Phobius"/>
    </source>
</evidence>
<dbReference type="RefSeq" id="WP_092598692.1">
    <property type="nucleotide sequence ID" value="NZ_FNJR01000003.1"/>
</dbReference>
<reference evidence="11" key="1">
    <citation type="submission" date="2016-10" db="EMBL/GenBank/DDBJ databases">
        <authorList>
            <person name="Varghese N."/>
            <person name="Submissions S."/>
        </authorList>
    </citation>
    <scope>NUCLEOTIDE SEQUENCE [LARGE SCALE GENOMIC DNA]</scope>
    <source>
        <strain evidence="11">DSM 46732</strain>
    </source>
</reference>
<feature type="transmembrane region" description="Helical" evidence="8">
    <location>
        <begin position="223"/>
        <end position="241"/>
    </location>
</feature>
<feature type="transmembrane region" description="Helical" evidence="8">
    <location>
        <begin position="86"/>
        <end position="104"/>
    </location>
</feature>
<dbReference type="CDD" id="cd17320">
    <property type="entry name" value="MFS_MdfA_MDR_like"/>
    <property type="match status" value="1"/>
</dbReference>
<keyword evidence="5 8" id="KW-0812">Transmembrane</keyword>
<keyword evidence="7 8" id="KW-0472">Membrane</keyword>
<dbReference type="STRING" id="405564.SAMN04487905_10385"/>
<feature type="transmembrane region" description="Helical" evidence="8">
    <location>
        <begin position="261"/>
        <end position="282"/>
    </location>
</feature>
<evidence type="ECO:0000313" key="11">
    <source>
        <dbReference type="Proteomes" id="UP000199497"/>
    </source>
</evidence>
<evidence type="ECO:0000256" key="5">
    <source>
        <dbReference type="ARBA" id="ARBA00022692"/>
    </source>
</evidence>
<evidence type="ECO:0000256" key="6">
    <source>
        <dbReference type="ARBA" id="ARBA00022989"/>
    </source>
</evidence>
<dbReference type="PROSITE" id="PS50850">
    <property type="entry name" value="MFS"/>
    <property type="match status" value="1"/>
</dbReference>
<dbReference type="NCBIfam" id="TIGR00710">
    <property type="entry name" value="efflux_Bcr_CflA"/>
    <property type="match status" value="1"/>
</dbReference>
<feature type="transmembrane region" description="Helical" evidence="8">
    <location>
        <begin position="315"/>
        <end position="340"/>
    </location>
</feature>
<dbReference type="PANTHER" id="PTHR23502:SF132">
    <property type="entry name" value="POLYAMINE TRANSPORTER 2-RELATED"/>
    <property type="match status" value="1"/>
</dbReference>
<dbReference type="InterPro" id="IPR020846">
    <property type="entry name" value="MFS_dom"/>
</dbReference>
<dbReference type="GO" id="GO:0005886">
    <property type="term" value="C:plasma membrane"/>
    <property type="evidence" value="ECO:0007669"/>
    <property type="project" value="UniProtKB-SubCell"/>
</dbReference>
<keyword evidence="6 8" id="KW-1133">Transmembrane helix</keyword>
<dbReference type="PANTHER" id="PTHR23502">
    <property type="entry name" value="MAJOR FACILITATOR SUPERFAMILY"/>
    <property type="match status" value="1"/>
</dbReference>
<name>A0A1H0RIN8_9ACTN</name>
<evidence type="ECO:0000256" key="7">
    <source>
        <dbReference type="ARBA" id="ARBA00023136"/>
    </source>
</evidence>
<dbReference type="AlphaFoldDB" id="A0A1H0RIN8"/>
<evidence type="ECO:0000259" key="9">
    <source>
        <dbReference type="PROSITE" id="PS50850"/>
    </source>
</evidence>
<feature type="transmembrane region" description="Helical" evidence="8">
    <location>
        <begin position="110"/>
        <end position="131"/>
    </location>
</feature>
<dbReference type="GO" id="GO:1990961">
    <property type="term" value="P:xenobiotic detoxification by transmembrane export across the plasma membrane"/>
    <property type="evidence" value="ECO:0007669"/>
    <property type="project" value="InterPro"/>
</dbReference>
<dbReference type="Gene3D" id="1.20.1720.10">
    <property type="entry name" value="Multidrug resistance protein D"/>
    <property type="match status" value="1"/>
</dbReference>
<accession>A0A1H0RIN8</accession>
<keyword evidence="11" id="KW-1185">Reference proteome</keyword>
<evidence type="ECO:0000313" key="10">
    <source>
        <dbReference type="EMBL" id="SDP29384.1"/>
    </source>
</evidence>
<dbReference type="EMBL" id="FNJR01000003">
    <property type="protein sequence ID" value="SDP29384.1"/>
    <property type="molecule type" value="Genomic_DNA"/>
</dbReference>
<evidence type="ECO:0000256" key="1">
    <source>
        <dbReference type="ARBA" id="ARBA00004651"/>
    </source>
</evidence>
<proteinExistence type="inferred from homology"/>
<feature type="transmembrane region" description="Helical" evidence="8">
    <location>
        <begin position="378"/>
        <end position="398"/>
    </location>
</feature>
<feature type="domain" description="Major facilitator superfamily (MFS) profile" evidence="9">
    <location>
        <begin position="19"/>
        <end position="406"/>
    </location>
</feature>
<keyword evidence="3" id="KW-0813">Transport</keyword>
<evidence type="ECO:0000256" key="3">
    <source>
        <dbReference type="ARBA" id="ARBA00022448"/>
    </source>
</evidence>
<evidence type="ECO:0000256" key="4">
    <source>
        <dbReference type="ARBA" id="ARBA00022475"/>
    </source>
</evidence>
<sequence length="418" mass="41670">MSDSPGGATRSPRALSGFLVVVLALLTAVAPLATDMYLPAFPAMAGELGTTATGVQLTLTAFLLGLGLGQLFIGALSDTVGRRRPILVGSLVCLGASIGCALAPNVGVLMVARFIQGLSGAAGVVLARAIISDSAKGAIAAKLQGALIIISVIAPVAAPLAGGTIIANFGWRPVFWVLAALTLVMVLGTLTHVRETLPASARTGSGLTALLGGARAVLTNRGYAGYLLTFCFSFAGLFAYISASPFVIQNVMGMSTSAYTLVFSLNALLVLITSSVASALAGRVAYRSMITAGLTAAVLAGAVLVGAVFSGVPTIPVLVSFACFQGSLGFVLSNTTVLALAEAGGHAGTGSAFLGCLQFVLAAAVSPLVGIMGEDTAAPMGVTMIVSIVLALLAFSLLTSGDPVSRNAGAEHETAGVG</sequence>
<dbReference type="OrthoDB" id="9814303at2"/>
<dbReference type="InterPro" id="IPR036259">
    <property type="entry name" value="MFS_trans_sf"/>
</dbReference>
<dbReference type="Pfam" id="PF07690">
    <property type="entry name" value="MFS_1"/>
    <property type="match status" value="1"/>
</dbReference>
<keyword evidence="4" id="KW-1003">Cell membrane</keyword>
<feature type="transmembrane region" description="Helical" evidence="8">
    <location>
        <begin position="173"/>
        <end position="193"/>
    </location>
</feature>
<dbReference type="InterPro" id="IPR011701">
    <property type="entry name" value="MFS"/>
</dbReference>
<gene>
    <name evidence="10" type="ORF">SAMN04487905_10385</name>
</gene>
<feature type="transmembrane region" description="Helical" evidence="8">
    <location>
        <begin position="352"/>
        <end position="372"/>
    </location>
</feature>